<evidence type="ECO:0000313" key="2">
    <source>
        <dbReference type="EMBL" id="KAK9083588.1"/>
    </source>
</evidence>
<feature type="transmembrane region" description="Helical" evidence="1">
    <location>
        <begin position="12"/>
        <end position="31"/>
    </location>
</feature>
<keyword evidence="1" id="KW-1133">Transmembrane helix</keyword>
<keyword evidence="1" id="KW-0812">Transmembrane</keyword>
<evidence type="ECO:0000313" key="3">
    <source>
        <dbReference type="Proteomes" id="UP001419268"/>
    </source>
</evidence>
<sequence>MLRKRSISIQKYHLILLLCIVGSFYLFSIHVDIIVSKSIFLRMYCSSPLN</sequence>
<protein>
    <submittedName>
        <fullName evidence="2">Uncharacterized protein</fullName>
    </submittedName>
</protein>
<evidence type="ECO:0000256" key="1">
    <source>
        <dbReference type="SAM" id="Phobius"/>
    </source>
</evidence>
<keyword evidence="3" id="KW-1185">Reference proteome</keyword>
<dbReference type="AlphaFoldDB" id="A0AAP0E6M6"/>
<gene>
    <name evidence="2" type="ORF">Scep_030059</name>
</gene>
<dbReference type="Proteomes" id="UP001419268">
    <property type="component" value="Unassembled WGS sequence"/>
</dbReference>
<dbReference type="EMBL" id="JBBNAG010000013">
    <property type="protein sequence ID" value="KAK9083588.1"/>
    <property type="molecule type" value="Genomic_DNA"/>
</dbReference>
<name>A0AAP0E6M6_9MAGN</name>
<accession>A0AAP0E6M6</accession>
<reference evidence="2 3" key="1">
    <citation type="submission" date="2024-01" db="EMBL/GenBank/DDBJ databases">
        <title>Genome assemblies of Stephania.</title>
        <authorList>
            <person name="Yang L."/>
        </authorList>
    </citation>
    <scope>NUCLEOTIDE SEQUENCE [LARGE SCALE GENOMIC DNA]</scope>
    <source>
        <strain evidence="2">JXDWG</strain>
        <tissue evidence="2">Leaf</tissue>
    </source>
</reference>
<proteinExistence type="predicted"/>
<organism evidence="2 3">
    <name type="scientific">Stephania cephalantha</name>
    <dbReference type="NCBI Taxonomy" id="152367"/>
    <lineage>
        <taxon>Eukaryota</taxon>
        <taxon>Viridiplantae</taxon>
        <taxon>Streptophyta</taxon>
        <taxon>Embryophyta</taxon>
        <taxon>Tracheophyta</taxon>
        <taxon>Spermatophyta</taxon>
        <taxon>Magnoliopsida</taxon>
        <taxon>Ranunculales</taxon>
        <taxon>Menispermaceae</taxon>
        <taxon>Menispermoideae</taxon>
        <taxon>Cissampelideae</taxon>
        <taxon>Stephania</taxon>
    </lineage>
</organism>
<keyword evidence="1" id="KW-0472">Membrane</keyword>
<comment type="caution">
    <text evidence="2">The sequence shown here is derived from an EMBL/GenBank/DDBJ whole genome shotgun (WGS) entry which is preliminary data.</text>
</comment>